<dbReference type="GeneID" id="33058160"/>
<dbReference type="InterPro" id="IPR010998">
    <property type="entry name" value="Integrase_recombinase_N"/>
</dbReference>
<dbReference type="HOGENOM" id="CLU_027562_9_0_5"/>
<dbReference type="PANTHER" id="PTHR30349">
    <property type="entry name" value="PHAGE INTEGRASE-RELATED"/>
    <property type="match status" value="1"/>
</dbReference>
<evidence type="ECO:0000256" key="5">
    <source>
        <dbReference type="PROSITE-ProRule" id="PRU01248"/>
    </source>
</evidence>
<dbReference type="InterPro" id="IPR011010">
    <property type="entry name" value="DNA_brk_join_enz"/>
</dbReference>
<feature type="domain" description="Core-binding (CB)" evidence="7">
    <location>
        <begin position="2"/>
        <end position="87"/>
    </location>
</feature>
<evidence type="ECO:0000256" key="3">
    <source>
        <dbReference type="ARBA" id="ARBA00023125"/>
    </source>
</evidence>
<dbReference type="PROSITE" id="PS51898">
    <property type="entry name" value="TYR_RECOMBINASE"/>
    <property type="match status" value="1"/>
</dbReference>
<reference evidence="8 9" key="1">
    <citation type="journal article" date="2006" name="J. Bacteriol.">
        <title>Comparative genomic analysis of three strains of Ehrlichia ruminantium reveals an active process of genome size plasticity.</title>
        <authorList>
            <person name="Frutos R."/>
            <person name="Viari A."/>
            <person name="Ferraz C."/>
            <person name="Morgat A."/>
            <person name="Eychenie S."/>
            <person name="Kandassami Y."/>
            <person name="Chantal I."/>
            <person name="Bensaid A."/>
            <person name="Coissac E."/>
            <person name="Vachiery N."/>
            <person name="Demaille J."/>
            <person name="Martinez D."/>
        </authorList>
    </citation>
    <scope>NUCLEOTIDE SEQUENCE [LARGE SCALE GENOMIC DNA]</scope>
    <source>
        <strain evidence="8 9">Welgevonden</strain>
    </source>
</reference>
<evidence type="ECO:0000256" key="4">
    <source>
        <dbReference type="ARBA" id="ARBA00023172"/>
    </source>
</evidence>
<dbReference type="EMBL" id="CR925678">
    <property type="protein sequence ID" value="CAI26609.1"/>
    <property type="molecule type" value="Genomic_DNA"/>
</dbReference>
<feature type="domain" description="Tyr recombinase" evidence="6">
    <location>
        <begin position="108"/>
        <end position="302"/>
    </location>
</feature>
<dbReference type="RefSeq" id="WP_011154802.1">
    <property type="nucleotide sequence ID" value="NC_005295.2"/>
</dbReference>
<dbReference type="InterPro" id="IPR002104">
    <property type="entry name" value="Integrase_catalytic"/>
</dbReference>
<accession>A0A0H3LYM4</accession>
<evidence type="ECO:0000259" key="7">
    <source>
        <dbReference type="PROSITE" id="PS51900"/>
    </source>
</evidence>
<keyword evidence="3 5" id="KW-0238">DNA-binding</keyword>
<evidence type="ECO:0000313" key="8">
    <source>
        <dbReference type="EMBL" id="CAI26609.1"/>
    </source>
</evidence>
<dbReference type="Gene3D" id="1.10.443.10">
    <property type="entry name" value="Intergrase catalytic core"/>
    <property type="match status" value="1"/>
</dbReference>
<dbReference type="SUPFAM" id="SSF56349">
    <property type="entry name" value="DNA breaking-rejoining enzymes"/>
    <property type="match status" value="1"/>
</dbReference>
<dbReference type="InterPro" id="IPR004107">
    <property type="entry name" value="Integrase_SAM-like_N"/>
</dbReference>
<dbReference type="KEGG" id="eru:Erum1180"/>
<dbReference type="Proteomes" id="UP000001021">
    <property type="component" value="Chromosome"/>
</dbReference>
<organism evidence="8 9">
    <name type="scientific">Ehrlichia ruminantium (strain Welgevonden)</name>
    <dbReference type="NCBI Taxonomy" id="254945"/>
    <lineage>
        <taxon>Bacteria</taxon>
        <taxon>Pseudomonadati</taxon>
        <taxon>Pseudomonadota</taxon>
        <taxon>Alphaproteobacteria</taxon>
        <taxon>Rickettsiales</taxon>
        <taxon>Anaplasmataceae</taxon>
        <taxon>Ehrlichia</taxon>
    </lineage>
</organism>
<dbReference type="InterPro" id="IPR044068">
    <property type="entry name" value="CB"/>
</dbReference>
<protein>
    <submittedName>
        <fullName evidence="8">Tyrosine recombinase xerD</fullName>
    </submittedName>
</protein>
<dbReference type="PANTHER" id="PTHR30349:SF81">
    <property type="entry name" value="TYROSINE RECOMBINASE XERC"/>
    <property type="match status" value="1"/>
</dbReference>
<evidence type="ECO:0000256" key="1">
    <source>
        <dbReference type="ARBA" id="ARBA00022829"/>
    </source>
</evidence>
<dbReference type="InterPro" id="IPR050090">
    <property type="entry name" value="Tyrosine_recombinase_XerCD"/>
</dbReference>
<dbReference type="NCBIfam" id="NF001399">
    <property type="entry name" value="PRK00283.1"/>
    <property type="match status" value="1"/>
</dbReference>
<keyword evidence="2" id="KW-0229">DNA integration</keyword>
<proteinExistence type="predicted"/>
<dbReference type="Gene3D" id="1.10.150.130">
    <property type="match status" value="1"/>
</dbReference>
<dbReference type="GO" id="GO:0006310">
    <property type="term" value="P:DNA recombination"/>
    <property type="evidence" value="ECO:0007669"/>
    <property type="project" value="UniProtKB-KW"/>
</dbReference>
<evidence type="ECO:0000256" key="2">
    <source>
        <dbReference type="ARBA" id="ARBA00022908"/>
    </source>
</evidence>
<dbReference type="GO" id="GO:0003677">
    <property type="term" value="F:DNA binding"/>
    <property type="evidence" value="ECO:0007669"/>
    <property type="project" value="UniProtKB-UniRule"/>
</dbReference>
<dbReference type="PROSITE" id="PS51900">
    <property type="entry name" value="CB"/>
    <property type="match status" value="1"/>
</dbReference>
<keyword evidence="9" id="KW-1185">Reference proteome</keyword>
<dbReference type="GO" id="GO:0015074">
    <property type="term" value="P:DNA integration"/>
    <property type="evidence" value="ECO:0007669"/>
    <property type="project" value="UniProtKB-KW"/>
</dbReference>
<gene>
    <name evidence="8" type="primary">xerD</name>
    <name evidence="8" type="ordered locus">ERWE_CDS_01150</name>
</gene>
<dbReference type="eggNOG" id="COG4974">
    <property type="taxonomic scope" value="Bacteria"/>
</dbReference>
<evidence type="ECO:0000259" key="6">
    <source>
        <dbReference type="PROSITE" id="PS51898"/>
    </source>
</evidence>
<dbReference type="AlphaFoldDB" id="A0A0H3LYM4"/>
<dbReference type="InterPro" id="IPR013762">
    <property type="entry name" value="Integrase-like_cat_sf"/>
</dbReference>
<dbReference type="Pfam" id="PF00589">
    <property type="entry name" value="Phage_integrase"/>
    <property type="match status" value="1"/>
</dbReference>
<keyword evidence="4" id="KW-0233">DNA recombination</keyword>
<dbReference type="Pfam" id="PF02899">
    <property type="entry name" value="Phage_int_SAM_1"/>
    <property type="match status" value="1"/>
</dbReference>
<dbReference type="KEGG" id="erw:ERWE_CDS_01150"/>
<keyword evidence="1" id="KW-0159">Chromosome partition</keyword>
<sequence length="312" mass="35924">MMSNEKYVNEFLTAIAAEKHISYNTYQSYMSDLLDLCKFFDCKNLALIEVSRDDLKDYVRLMHKREYKSSTISRKISAIKNLYKFFCKDNIIAYDPALSIDFPRLSRTLPKALNIEEVSRLLDTAALDSSPDGLRTNAIINILYSSGIRVSELIYLKLNSIKEALNNDNIEISYITIRGKANRERIVLLNSSAIVSIQKYLEVYMHFVPNGYEISQWLFPGTKFDNPITRQRIGQLLKDLSISAGVDMTRISPHKLRHSFATHLLNNGSDIIFIQKMLGHTSLSTTQIYTYVANEKLKNVLFKYHPLRDRSI</sequence>
<evidence type="ECO:0000313" key="9">
    <source>
        <dbReference type="Proteomes" id="UP000001021"/>
    </source>
</evidence>
<name>A0A0H3LYM4_EHRRW</name>
<dbReference type="GO" id="GO:0007059">
    <property type="term" value="P:chromosome segregation"/>
    <property type="evidence" value="ECO:0007669"/>
    <property type="project" value="UniProtKB-KW"/>
</dbReference>